<evidence type="ECO:0000313" key="2">
    <source>
        <dbReference type="Proteomes" id="UP000050164"/>
    </source>
</evidence>
<proteinExistence type="predicted"/>
<organism evidence="1 2">
    <name type="scientific">Mycobacterium tuberculosis</name>
    <dbReference type="NCBI Taxonomy" id="1773"/>
    <lineage>
        <taxon>Bacteria</taxon>
        <taxon>Bacillati</taxon>
        <taxon>Actinomycetota</taxon>
        <taxon>Actinomycetes</taxon>
        <taxon>Mycobacteriales</taxon>
        <taxon>Mycobacteriaceae</taxon>
        <taxon>Mycobacterium</taxon>
        <taxon>Mycobacterium tuberculosis complex</taxon>
    </lineage>
</organism>
<gene>
    <name evidence="1" type="ORF">ERS027659_02072</name>
</gene>
<sequence>MKHNGARDNVNAELLQGVDRVGGILSTSEDLLAVGAQLLVGPSLHADEYPTQARPVQMFEQVQIDNGVQPDIDHEVDADPPPEYRVGKVSGALLRTGVFGDKQVVGDG</sequence>
<evidence type="ECO:0000313" key="1">
    <source>
        <dbReference type="EMBL" id="CKR72366.1"/>
    </source>
</evidence>
<dbReference type="EMBL" id="CNFT01000452">
    <property type="protein sequence ID" value="CKR72366.1"/>
    <property type="molecule type" value="Genomic_DNA"/>
</dbReference>
<protein>
    <submittedName>
        <fullName evidence="1">Uncharacterized protein</fullName>
    </submittedName>
</protein>
<dbReference type="Proteomes" id="UP000050164">
    <property type="component" value="Unassembled WGS sequence"/>
</dbReference>
<dbReference type="AlphaFoldDB" id="A0A654ZXX0"/>
<reference evidence="1 2" key="1">
    <citation type="submission" date="2015-03" db="EMBL/GenBank/DDBJ databases">
        <authorList>
            <consortium name="Pathogen Informatics"/>
        </authorList>
    </citation>
    <scope>NUCLEOTIDE SEQUENCE [LARGE SCALE GENOMIC DNA]</scope>
    <source>
        <strain evidence="1 2">Bir 185</strain>
    </source>
</reference>
<accession>A0A654ZXX0</accession>
<name>A0A654ZXX0_MYCTX</name>